<dbReference type="PANTHER" id="PTHR11482:SF6">
    <property type="entry name" value="ORNITHINE DECARBOXYLASE 1-RELATED"/>
    <property type="match status" value="1"/>
</dbReference>
<proteinExistence type="predicted"/>
<dbReference type="InterPro" id="IPR002433">
    <property type="entry name" value="Orn_de-COase"/>
</dbReference>
<evidence type="ECO:0000313" key="4">
    <source>
        <dbReference type="Proteomes" id="UP001187192"/>
    </source>
</evidence>
<dbReference type="Gene3D" id="2.40.37.10">
    <property type="entry name" value="Lyase, Ornithine Decarboxylase, Chain A, domain 1"/>
    <property type="match status" value="2"/>
</dbReference>
<dbReference type="GO" id="GO:0033387">
    <property type="term" value="P:putrescine biosynthetic process from arginine, via ornithine"/>
    <property type="evidence" value="ECO:0007669"/>
    <property type="project" value="TreeGrafter"/>
</dbReference>
<evidence type="ECO:0000256" key="2">
    <source>
        <dbReference type="ARBA" id="ARBA00023239"/>
    </source>
</evidence>
<accession>A0AA88AQ79</accession>
<keyword evidence="4" id="KW-1185">Reference proteome</keyword>
<sequence>MAEPGRFFAELAFTLVVNVIGKWVWGEAREYWINDGIHGSLMGETALECANGNLSHRLPELEVGDWLVFGQMGKCGSESGTNVQRQWGTL</sequence>
<gene>
    <name evidence="3" type="ORF">TIFTF001_024691</name>
</gene>
<dbReference type="SUPFAM" id="SSF50621">
    <property type="entry name" value="Alanine racemase C-terminal domain-like"/>
    <property type="match status" value="1"/>
</dbReference>
<dbReference type="Proteomes" id="UP001187192">
    <property type="component" value="Unassembled WGS sequence"/>
</dbReference>
<dbReference type="PANTHER" id="PTHR11482">
    <property type="entry name" value="ARGININE/DIAMINOPIMELATE/ORNITHINE DECARBOXYLASE"/>
    <property type="match status" value="1"/>
</dbReference>
<reference evidence="3" key="1">
    <citation type="submission" date="2023-07" db="EMBL/GenBank/DDBJ databases">
        <title>draft genome sequence of fig (Ficus carica).</title>
        <authorList>
            <person name="Takahashi T."/>
            <person name="Nishimura K."/>
        </authorList>
    </citation>
    <scope>NUCLEOTIDE SEQUENCE</scope>
</reference>
<keyword evidence="1" id="KW-0663">Pyridoxal phosphate</keyword>
<name>A0AA88AQ79_FICCA</name>
<dbReference type="GO" id="GO:0004586">
    <property type="term" value="F:ornithine decarboxylase activity"/>
    <property type="evidence" value="ECO:0007669"/>
    <property type="project" value="TreeGrafter"/>
</dbReference>
<dbReference type="EMBL" id="BTGU01000058">
    <property type="protein sequence ID" value="GMN55567.1"/>
    <property type="molecule type" value="Genomic_DNA"/>
</dbReference>
<evidence type="ECO:0000256" key="1">
    <source>
        <dbReference type="ARBA" id="ARBA00022898"/>
    </source>
</evidence>
<dbReference type="GO" id="GO:0005737">
    <property type="term" value="C:cytoplasm"/>
    <property type="evidence" value="ECO:0007669"/>
    <property type="project" value="TreeGrafter"/>
</dbReference>
<dbReference type="AlphaFoldDB" id="A0AA88AQ79"/>
<keyword evidence="2" id="KW-0456">Lyase</keyword>
<organism evidence="3 4">
    <name type="scientific">Ficus carica</name>
    <name type="common">Common fig</name>
    <dbReference type="NCBI Taxonomy" id="3494"/>
    <lineage>
        <taxon>Eukaryota</taxon>
        <taxon>Viridiplantae</taxon>
        <taxon>Streptophyta</taxon>
        <taxon>Embryophyta</taxon>
        <taxon>Tracheophyta</taxon>
        <taxon>Spermatophyta</taxon>
        <taxon>Magnoliopsida</taxon>
        <taxon>eudicotyledons</taxon>
        <taxon>Gunneridae</taxon>
        <taxon>Pentapetalae</taxon>
        <taxon>rosids</taxon>
        <taxon>fabids</taxon>
        <taxon>Rosales</taxon>
        <taxon>Moraceae</taxon>
        <taxon>Ficeae</taxon>
        <taxon>Ficus</taxon>
    </lineage>
</organism>
<protein>
    <submittedName>
        <fullName evidence="3">Uncharacterized protein</fullName>
    </submittedName>
</protein>
<evidence type="ECO:0000313" key="3">
    <source>
        <dbReference type="EMBL" id="GMN55567.1"/>
    </source>
</evidence>
<comment type="caution">
    <text evidence="3">The sequence shown here is derived from an EMBL/GenBank/DDBJ whole genome shotgun (WGS) entry which is preliminary data.</text>
</comment>
<dbReference type="InterPro" id="IPR009006">
    <property type="entry name" value="Ala_racemase/Decarboxylase_C"/>
</dbReference>